<evidence type="ECO:0000256" key="1">
    <source>
        <dbReference type="ARBA" id="ARBA00001974"/>
    </source>
</evidence>
<comment type="cofactor">
    <cofactor evidence="1">
        <name>FAD</name>
        <dbReference type="ChEBI" id="CHEBI:57692"/>
    </cofactor>
</comment>
<reference evidence="7 8" key="1">
    <citation type="submission" date="2019-01" db="EMBL/GenBank/DDBJ databases">
        <title>Genome sequencing of strain DFW100M-13.</title>
        <authorList>
            <person name="Heo J."/>
            <person name="Kim S.-J."/>
            <person name="Kim J.-S."/>
            <person name="Hong S.-B."/>
            <person name="Kwon S.-W."/>
        </authorList>
    </citation>
    <scope>NUCLEOTIDE SEQUENCE [LARGE SCALE GENOMIC DNA]</scope>
    <source>
        <strain evidence="7 8">DFW100M-13</strain>
    </source>
</reference>
<keyword evidence="5" id="KW-0503">Monooxygenase</keyword>
<keyword evidence="2" id="KW-0285">Flavoprotein</keyword>
<gene>
    <name evidence="7" type="ORF">ET475_03595</name>
</gene>
<keyword evidence="3" id="KW-0274">FAD</keyword>
<evidence type="ECO:0000256" key="3">
    <source>
        <dbReference type="ARBA" id="ARBA00022827"/>
    </source>
</evidence>
<dbReference type="GO" id="GO:0004497">
    <property type="term" value="F:monooxygenase activity"/>
    <property type="evidence" value="ECO:0007669"/>
    <property type="project" value="UniProtKB-KW"/>
</dbReference>
<evidence type="ECO:0000256" key="4">
    <source>
        <dbReference type="ARBA" id="ARBA00023002"/>
    </source>
</evidence>
<sequence>MGGRRMKIAIIGAGIGGLTAAAALRRHGIDVEVYEQARALGEVGAGISLASNGWRLLERLGILDQVEKIGSPLDKGYFQLRSDGSFISTLRAPGAPRHKRVFGVHRADLIEVLASVLPDDVIRTGHRLQSLTQNGHGVRLVFEGGAVTEADAVIGADGIHSIVRREIVDEVEPRPSGTAAYRALVPVESADDWEWGTSKIWIGPGRHFLVYPVRADRLINVVAVVPAQGGERDSWSAPGDPAQLAAEFAGWEPAVERLISRVTDTFQWGLFDRAPLQTWTNGRLALLGDAAHAMLPHLGQGGNQTIEDAFSLAAALGNAGHDDVPAALATYEGLRLDRANAVQLVSREAGQLYDSEQEESYDERDERIRRMAPFYAWLGAHDADSLVPPPLAPAR</sequence>
<name>A0A4P6EC31_9MICO</name>
<evidence type="ECO:0000313" key="7">
    <source>
        <dbReference type="EMBL" id="QAY59166.1"/>
    </source>
</evidence>
<dbReference type="InterPro" id="IPR050493">
    <property type="entry name" value="FAD-dep_Monooxygenase_BioMet"/>
</dbReference>
<keyword evidence="8" id="KW-1185">Reference proteome</keyword>
<dbReference type="PANTHER" id="PTHR13789">
    <property type="entry name" value="MONOOXYGENASE"/>
    <property type="match status" value="1"/>
</dbReference>
<dbReference type="Gene3D" id="3.50.50.60">
    <property type="entry name" value="FAD/NAD(P)-binding domain"/>
    <property type="match status" value="1"/>
</dbReference>
<dbReference type="Pfam" id="PF01494">
    <property type="entry name" value="FAD_binding_3"/>
    <property type="match status" value="1"/>
</dbReference>
<dbReference type="Proteomes" id="UP000293995">
    <property type="component" value="Chromosome"/>
</dbReference>
<evidence type="ECO:0000259" key="6">
    <source>
        <dbReference type="Pfam" id="PF01494"/>
    </source>
</evidence>
<dbReference type="KEGG" id="mprt:ET475_03595"/>
<dbReference type="SUPFAM" id="SSF54373">
    <property type="entry name" value="FAD-linked reductases, C-terminal domain"/>
    <property type="match status" value="1"/>
</dbReference>
<feature type="domain" description="FAD-binding" evidence="6">
    <location>
        <begin position="6"/>
        <end position="342"/>
    </location>
</feature>
<accession>A0A4P6EC31</accession>
<organism evidence="7 8">
    <name type="scientific">Microbacterium protaetiae</name>
    <dbReference type="NCBI Taxonomy" id="2509458"/>
    <lineage>
        <taxon>Bacteria</taxon>
        <taxon>Bacillati</taxon>
        <taxon>Actinomycetota</taxon>
        <taxon>Actinomycetes</taxon>
        <taxon>Micrococcales</taxon>
        <taxon>Microbacteriaceae</taxon>
        <taxon>Microbacterium</taxon>
    </lineage>
</organism>
<dbReference type="InterPro" id="IPR036188">
    <property type="entry name" value="FAD/NAD-bd_sf"/>
</dbReference>
<dbReference type="SUPFAM" id="SSF51905">
    <property type="entry name" value="FAD/NAD(P)-binding domain"/>
    <property type="match status" value="1"/>
</dbReference>
<evidence type="ECO:0000313" key="8">
    <source>
        <dbReference type="Proteomes" id="UP000293995"/>
    </source>
</evidence>
<dbReference type="OrthoDB" id="9782160at2"/>
<evidence type="ECO:0000256" key="2">
    <source>
        <dbReference type="ARBA" id="ARBA00022630"/>
    </source>
</evidence>
<dbReference type="GO" id="GO:0071949">
    <property type="term" value="F:FAD binding"/>
    <property type="evidence" value="ECO:0007669"/>
    <property type="project" value="InterPro"/>
</dbReference>
<dbReference type="PRINTS" id="PR00420">
    <property type="entry name" value="RNGMNOXGNASE"/>
</dbReference>
<keyword evidence="4" id="KW-0560">Oxidoreductase</keyword>
<dbReference type="AlphaFoldDB" id="A0A4P6EC31"/>
<evidence type="ECO:0000256" key="5">
    <source>
        <dbReference type="ARBA" id="ARBA00023033"/>
    </source>
</evidence>
<dbReference type="InterPro" id="IPR002938">
    <property type="entry name" value="FAD-bd"/>
</dbReference>
<dbReference type="PANTHER" id="PTHR13789:SF318">
    <property type="entry name" value="GERANYLGERANYL DIPHOSPHATE REDUCTASE"/>
    <property type="match status" value="1"/>
</dbReference>
<proteinExistence type="predicted"/>
<dbReference type="EMBL" id="CP035494">
    <property type="protein sequence ID" value="QAY59166.1"/>
    <property type="molecule type" value="Genomic_DNA"/>
</dbReference>
<protein>
    <submittedName>
        <fullName evidence="7">2-polyprenyl-6-methoxyphenol hydroxylase</fullName>
    </submittedName>
</protein>